<dbReference type="InterPro" id="IPR029060">
    <property type="entry name" value="PIN-like_dom_sf"/>
</dbReference>
<protein>
    <submittedName>
        <fullName evidence="2">Putative nucleic acid-binding protein</fullName>
    </submittedName>
</protein>
<dbReference type="AlphaFoldDB" id="A0A2V3U2V8"/>
<sequence>MANSPKRVYWDACTWIDLLQNERIADENGRIVQDRATMCKAVIHQAATGSIEIVTSALSLVEVCKHPRVRSDSPDLIAEYFENDFVILANLDRFSGERARELMLAGYSKLKPPDAAHLATAAITNVEEMHTFDDKLLSLDGFIDRADGIKLKICTPHADGPSLPLLELIAGSTLEGDSSGSDPNEELLDEDLDALNADLEALERAQNNHNSPAIPSKSGRR</sequence>
<dbReference type="Proteomes" id="UP000248021">
    <property type="component" value="Unassembled WGS sequence"/>
</dbReference>
<keyword evidence="3" id="KW-1185">Reference proteome</keyword>
<reference evidence="2 3" key="1">
    <citation type="submission" date="2018-05" db="EMBL/GenBank/DDBJ databases">
        <title>Genomic Encyclopedia of Type Strains, Phase IV (KMG-IV): sequencing the most valuable type-strain genomes for metagenomic binning, comparative biology and taxonomic classification.</title>
        <authorList>
            <person name="Goeker M."/>
        </authorList>
    </citation>
    <scope>NUCLEOTIDE SEQUENCE [LARGE SCALE GENOMIC DNA]</scope>
    <source>
        <strain evidence="2 3">DSM 6462</strain>
    </source>
</reference>
<comment type="caution">
    <text evidence="2">The sequence shown here is derived from an EMBL/GenBank/DDBJ whole genome shotgun (WGS) entry which is preliminary data.</text>
</comment>
<evidence type="ECO:0000259" key="1">
    <source>
        <dbReference type="Pfam" id="PF01850"/>
    </source>
</evidence>
<dbReference type="EMBL" id="QJJK01000007">
    <property type="protein sequence ID" value="PXW56993.1"/>
    <property type="molecule type" value="Genomic_DNA"/>
</dbReference>
<proteinExistence type="predicted"/>
<dbReference type="InterPro" id="IPR002716">
    <property type="entry name" value="PIN_dom"/>
</dbReference>
<dbReference type="RefSeq" id="WP_170147279.1">
    <property type="nucleotide sequence ID" value="NZ_JAHBRY010000001.1"/>
</dbReference>
<dbReference type="Gene3D" id="3.40.50.1010">
    <property type="entry name" value="5'-nuclease"/>
    <property type="match status" value="1"/>
</dbReference>
<organism evidence="2 3">
    <name type="scientific">Chelatococcus asaccharovorans</name>
    <dbReference type="NCBI Taxonomy" id="28210"/>
    <lineage>
        <taxon>Bacteria</taxon>
        <taxon>Pseudomonadati</taxon>
        <taxon>Pseudomonadota</taxon>
        <taxon>Alphaproteobacteria</taxon>
        <taxon>Hyphomicrobiales</taxon>
        <taxon>Chelatococcaceae</taxon>
        <taxon>Chelatococcus</taxon>
    </lineage>
</organism>
<accession>A0A2V3U2V8</accession>
<dbReference type="SUPFAM" id="SSF88723">
    <property type="entry name" value="PIN domain-like"/>
    <property type="match status" value="1"/>
</dbReference>
<evidence type="ECO:0000313" key="2">
    <source>
        <dbReference type="EMBL" id="PXW56993.1"/>
    </source>
</evidence>
<feature type="domain" description="PIN" evidence="1">
    <location>
        <begin position="36"/>
        <end position="139"/>
    </location>
</feature>
<gene>
    <name evidence="2" type="ORF">C7450_10730</name>
</gene>
<name>A0A2V3U2V8_9HYPH</name>
<dbReference type="Pfam" id="PF01850">
    <property type="entry name" value="PIN"/>
    <property type="match status" value="1"/>
</dbReference>
<evidence type="ECO:0000313" key="3">
    <source>
        <dbReference type="Proteomes" id="UP000248021"/>
    </source>
</evidence>